<dbReference type="Pfam" id="PF12937">
    <property type="entry name" value="F-box-like"/>
    <property type="match status" value="1"/>
</dbReference>
<dbReference type="SUPFAM" id="SSF52047">
    <property type="entry name" value="RNI-like"/>
    <property type="match status" value="1"/>
</dbReference>
<accession>A0A0C9V6P3</accession>
<reference evidence="2 3" key="1">
    <citation type="submission" date="2014-04" db="EMBL/GenBank/DDBJ databases">
        <title>Evolutionary Origins and Diversification of the Mycorrhizal Mutualists.</title>
        <authorList>
            <consortium name="DOE Joint Genome Institute"/>
            <consortium name="Mycorrhizal Genomics Consortium"/>
            <person name="Kohler A."/>
            <person name="Kuo A."/>
            <person name="Nagy L.G."/>
            <person name="Floudas D."/>
            <person name="Copeland A."/>
            <person name="Barry K.W."/>
            <person name="Cichocki N."/>
            <person name="Veneault-Fourrey C."/>
            <person name="LaButti K."/>
            <person name="Lindquist E.A."/>
            <person name="Lipzen A."/>
            <person name="Lundell T."/>
            <person name="Morin E."/>
            <person name="Murat C."/>
            <person name="Riley R."/>
            <person name="Ohm R."/>
            <person name="Sun H."/>
            <person name="Tunlid A."/>
            <person name="Henrissat B."/>
            <person name="Grigoriev I.V."/>
            <person name="Hibbett D.S."/>
            <person name="Martin F."/>
        </authorList>
    </citation>
    <scope>NUCLEOTIDE SEQUENCE [LARGE SCALE GENOMIC DNA]</scope>
    <source>
        <strain evidence="2 3">MD-312</strain>
    </source>
</reference>
<evidence type="ECO:0000313" key="2">
    <source>
        <dbReference type="EMBL" id="KIJ61284.1"/>
    </source>
</evidence>
<sequence>MHHALLISELCGQICSLLDQASLALLARTCSALRDSALDELWKDLYTLHPFLYLLSQDPCDNSDSGMTSVRRPSAEEWETLRKYAARTRSLYMCIIEDPPITVDRFLALSNPPGAIPLFPNLRTLAWYPSNHQEMLPFLRLLCGPSITSLSAEFAIDPASLSMLASLGTLCPNVSDISISAANAVLTDDMTVALSTSICQWHLLKEVACDDLSISAMEHLSQTRGLESLTVFASQLVSSFTRGKEVREKSFARLRHLHLYAGQLPNATACLEGLHLVLKEFRIDLFDVEEVLSSPHSLWDFSMALADHCARDTLAEVDFCIVDSELLSEAAVTMFRDISPLLSFSNLRVVRFEGLTTLSLDDKDIFELSCAWLRVEELSLTTCVGPTVTALPTFHSLIHLTRCRKLKVLSLVINAAKRLESCFRGFAEHFNLCSDVLRELRLGNSPVESPIYVARVLGDLYPSLQSVDLSVWNKGPLNHLPRRALHDLWCIVNCELRGLKAEKGQGDLGEYRATFL</sequence>
<keyword evidence="3" id="KW-1185">Reference proteome</keyword>
<dbReference type="EMBL" id="KN839863">
    <property type="protein sequence ID" value="KIJ61284.1"/>
    <property type="molecule type" value="Genomic_DNA"/>
</dbReference>
<protein>
    <recommendedName>
        <fullName evidence="1">F-box domain-containing protein</fullName>
    </recommendedName>
</protein>
<dbReference type="OrthoDB" id="3543113at2759"/>
<feature type="domain" description="F-box" evidence="1">
    <location>
        <begin position="9"/>
        <end position="46"/>
    </location>
</feature>
<name>A0A0C9V6P3_9AGAM</name>
<evidence type="ECO:0000259" key="1">
    <source>
        <dbReference type="Pfam" id="PF12937"/>
    </source>
</evidence>
<proteinExistence type="predicted"/>
<gene>
    <name evidence="2" type="ORF">HYDPIDRAFT_42699</name>
</gene>
<dbReference type="HOGENOM" id="CLU_021164_0_4_1"/>
<dbReference type="Proteomes" id="UP000053820">
    <property type="component" value="Unassembled WGS sequence"/>
</dbReference>
<dbReference type="InterPro" id="IPR001810">
    <property type="entry name" value="F-box_dom"/>
</dbReference>
<organism evidence="2 3">
    <name type="scientific">Hydnomerulius pinastri MD-312</name>
    <dbReference type="NCBI Taxonomy" id="994086"/>
    <lineage>
        <taxon>Eukaryota</taxon>
        <taxon>Fungi</taxon>
        <taxon>Dikarya</taxon>
        <taxon>Basidiomycota</taxon>
        <taxon>Agaricomycotina</taxon>
        <taxon>Agaricomycetes</taxon>
        <taxon>Agaricomycetidae</taxon>
        <taxon>Boletales</taxon>
        <taxon>Boletales incertae sedis</taxon>
        <taxon>Leucogyrophana</taxon>
    </lineage>
</organism>
<evidence type="ECO:0000313" key="3">
    <source>
        <dbReference type="Proteomes" id="UP000053820"/>
    </source>
</evidence>
<dbReference type="AlphaFoldDB" id="A0A0C9V6P3"/>